<dbReference type="PATRIC" id="fig|992073.3.peg.79"/>
<keyword evidence="1" id="KW-0812">Transmembrane</keyword>
<dbReference type="EMBL" id="AKPJ01000001">
    <property type="protein sequence ID" value="EJB99381.1"/>
    <property type="molecule type" value="Genomic_DNA"/>
</dbReference>
<name>I9W066_HELPX</name>
<evidence type="ECO:0000256" key="1">
    <source>
        <dbReference type="SAM" id="Phobius"/>
    </source>
</evidence>
<dbReference type="AlphaFoldDB" id="I9W066"/>
<proteinExistence type="predicted"/>
<reference evidence="2 3" key="1">
    <citation type="journal article" date="2013" name="Pathog. Dis.">
        <title>Genome sequences of 65 Helicobacter pylori strains isolated from asymptomatic individuals and patients with gastric cancer, peptic ulcer disease, or gastritis.</title>
        <authorList>
            <person name="Blanchard T.G."/>
            <person name="Czinn S.J."/>
            <person name="Correa P."/>
            <person name="Nakazawa T."/>
            <person name="Keelan M."/>
            <person name="Morningstar L."/>
            <person name="Santana-Cruz I."/>
            <person name="Maroo A."/>
            <person name="McCracken C."/>
            <person name="Shefchek K."/>
            <person name="Daugherty S."/>
            <person name="Song Y."/>
            <person name="Fraser C.M."/>
            <person name="Fricke W.F."/>
        </authorList>
    </citation>
    <scope>NUCLEOTIDE SEQUENCE [LARGE SCALE GENOMIC DNA]</scope>
    <source>
        <strain evidence="2 3">Hp P-2</strain>
    </source>
</reference>
<organism evidence="2 3">
    <name type="scientific">Helicobacter pylori Hp P-2</name>
    <dbReference type="NCBI Taxonomy" id="992073"/>
    <lineage>
        <taxon>Bacteria</taxon>
        <taxon>Pseudomonadati</taxon>
        <taxon>Campylobacterota</taxon>
        <taxon>Epsilonproteobacteria</taxon>
        <taxon>Campylobacterales</taxon>
        <taxon>Helicobacteraceae</taxon>
        <taxon>Helicobacter</taxon>
    </lineage>
</organism>
<comment type="caution">
    <text evidence="2">The sequence shown here is derived from an EMBL/GenBank/DDBJ whole genome shotgun (WGS) entry which is preliminary data.</text>
</comment>
<evidence type="ECO:0000313" key="3">
    <source>
        <dbReference type="Proteomes" id="UP000004326"/>
    </source>
</evidence>
<keyword evidence="1" id="KW-0472">Membrane</keyword>
<protein>
    <submittedName>
        <fullName evidence="2">Putative membrane protein</fullName>
    </submittedName>
</protein>
<gene>
    <name evidence="2" type="ORF">HPHPP2_0081</name>
</gene>
<feature type="transmembrane region" description="Helical" evidence="1">
    <location>
        <begin position="12"/>
        <end position="36"/>
    </location>
</feature>
<keyword evidence="1" id="KW-1133">Transmembrane helix</keyword>
<evidence type="ECO:0000313" key="2">
    <source>
        <dbReference type="EMBL" id="EJB99381.1"/>
    </source>
</evidence>
<sequence>MRGGTFSTIFSFILWVILGYNIFAIVFSGGGVFSLLEPFFCG</sequence>
<accession>I9W066</accession>
<dbReference type="Proteomes" id="UP000004326">
    <property type="component" value="Unassembled WGS sequence"/>
</dbReference>